<accession>A0A4R4PIQ8</accession>
<evidence type="ECO:0000256" key="1">
    <source>
        <dbReference type="SAM" id="SignalP"/>
    </source>
</evidence>
<evidence type="ECO:0000313" key="3">
    <source>
        <dbReference type="Proteomes" id="UP000295075"/>
    </source>
</evidence>
<name>A0A4R4PIQ8_9ACTN</name>
<dbReference type="Proteomes" id="UP000295075">
    <property type="component" value="Unassembled WGS sequence"/>
</dbReference>
<gene>
    <name evidence="2" type="ORF">E1261_32490</name>
</gene>
<organism evidence="2 3">
    <name type="scientific">Kribbella albertanoniae</name>
    <dbReference type="NCBI Taxonomy" id="1266829"/>
    <lineage>
        <taxon>Bacteria</taxon>
        <taxon>Bacillati</taxon>
        <taxon>Actinomycetota</taxon>
        <taxon>Actinomycetes</taxon>
        <taxon>Propionibacteriales</taxon>
        <taxon>Kribbellaceae</taxon>
        <taxon>Kribbella</taxon>
    </lineage>
</organism>
<dbReference type="AlphaFoldDB" id="A0A4R4PIQ8"/>
<sequence>MKLRAISRHLVAAVAAVGLAAASGGVAVGSQRTAAAPAAECQSREQPLGFGLNGVIKITVCPYDANWWEVVVGTKENDAAQPLAGYTRVTGSDGSFYTGVWHGRQGFNEGLQAPQTAPAGTQYCGQFFHQPDRTKPASTIAIPICLNSV</sequence>
<evidence type="ECO:0008006" key="4">
    <source>
        <dbReference type="Google" id="ProtNLM"/>
    </source>
</evidence>
<dbReference type="RefSeq" id="WP_132413379.1">
    <property type="nucleotide sequence ID" value="NZ_SMKA01000208.1"/>
</dbReference>
<comment type="caution">
    <text evidence="2">The sequence shown here is derived from an EMBL/GenBank/DDBJ whole genome shotgun (WGS) entry which is preliminary data.</text>
</comment>
<proteinExistence type="predicted"/>
<dbReference type="EMBL" id="SMKA01000208">
    <property type="protein sequence ID" value="TDC21788.1"/>
    <property type="molecule type" value="Genomic_DNA"/>
</dbReference>
<evidence type="ECO:0000313" key="2">
    <source>
        <dbReference type="EMBL" id="TDC21788.1"/>
    </source>
</evidence>
<keyword evidence="3" id="KW-1185">Reference proteome</keyword>
<feature type="chain" id="PRO_5038775085" description="Secreted protein" evidence="1">
    <location>
        <begin position="28"/>
        <end position="149"/>
    </location>
</feature>
<reference evidence="2 3" key="1">
    <citation type="submission" date="2019-03" db="EMBL/GenBank/DDBJ databases">
        <title>Draft genome sequences of novel Actinobacteria.</title>
        <authorList>
            <person name="Sahin N."/>
            <person name="Ay H."/>
            <person name="Saygin H."/>
        </authorList>
    </citation>
    <scope>NUCLEOTIDE SEQUENCE [LARGE SCALE GENOMIC DNA]</scope>
    <source>
        <strain evidence="2 3">JCM 30547</strain>
    </source>
</reference>
<keyword evidence="1" id="KW-0732">Signal</keyword>
<protein>
    <recommendedName>
        <fullName evidence="4">Secreted protein</fullName>
    </recommendedName>
</protein>
<feature type="signal peptide" evidence="1">
    <location>
        <begin position="1"/>
        <end position="27"/>
    </location>
</feature>